<dbReference type="Pfam" id="PF06161">
    <property type="entry name" value="DUF975"/>
    <property type="match status" value="1"/>
</dbReference>
<comment type="caution">
    <text evidence="2">The sequence shown here is derived from an EMBL/GenBank/DDBJ whole genome shotgun (WGS) entry which is preliminary data.</text>
</comment>
<keyword evidence="3" id="KW-1185">Reference proteome</keyword>
<dbReference type="PANTHER" id="PTHR40076">
    <property type="entry name" value="MEMBRANE PROTEIN-RELATED"/>
    <property type="match status" value="1"/>
</dbReference>
<feature type="transmembrane region" description="Helical" evidence="1">
    <location>
        <begin position="20"/>
        <end position="40"/>
    </location>
</feature>
<sequence>MTSSYSELRYKARQSLKGNWGKAVGAMLILFVIEAVIGGLNEVSTFGNVISLLVGGALTLGVVTFFLELARAENPSVKRIFSGFPQFWKAFLLNLLIAIFTILWMLLLVIPGIIAAYRYSQAYYILKDNPEIAPLEAIRRSKELMAGKKGKLFVLHLTFIGWALLCIITLGIGYLWLAPYVIVTQAHFYDEISGRTPEPPAPVEYQFTSFTS</sequence>
<dbReference type="InterPro" id="IPR010380">
    <property type="entry name" value="DUF975"/>
</dbReference>
<proteinExistence type="predicted"/>
<evidence type="ECO:0000313" key="2">
    <source>
        <dbReference type="EMBL" id="THF82755.1"/>
    </source>
</evidence>
<organism evidence="2 3">
    <name type="scientific">Cohnella fermenti</name>
    <dbReference type="NCBI Taxonomy" id="2565925"/>
    <lineage>
        <taxon>Bacteria</taxon>
        <taxon>Bacillati</taxon>
        <taxon>Bacillota</taxon>
        <taxon>Bacilli</taxon>
        <taxon>Bacillales</taxon>
        <taxon>Paenibacillaceae</taxon>
        <taxon>Cohnella</taxon>
    </lineage>
</organism>
<feature type="transmembrane region" description="Helical" evidence="1">
    <location>
        <begin position="153"/>
        <end position="177"/>
    </location>
</feature>
<keyword evidence="1" id="KW-0472">Membrane</keyword>
<keyword evidence="1" id="KW-0812">Transmembrane</keyword>
<keyword evidence="1" id="KW-1133">Transmembrane helix</keyword>
<evidence type="ECO:0000313" key="3">
    <source>
        <dbReference type="Proteomes" id="UP000310636"/>
    </source>
</evidence>
<dbReference type="AlphaFoldDB" id="A0A4S4C4P3"/>
<dbReference type="Proteomes" id="UP000310636">
    <property type="component" value="Unassembled WGS sequence"/>
</dbReference>
<feature type="transmembrane region" description="Helical" evidence="1">
    <location>
        <begin position="46"/>
        <end position="70"/>
    </location>
</feature>
<accession>A0A4S4C4P3</accession>
<protein>
    <submittedName>
        <fullName evidence="2">DUF975 family protein</fullName>
    </submittedName>
</protein>
<dbReference type="RefSeq" id="WP_136369016.1">
    <property type="nucleotide sequence ID" value="NZ_SSOB01000006.1"/>
</dbReference>
<dbReference type="OrthoDB" id="9784844at2"/>
<feature type="transmembrane region" description="Helical" evidence="1">
    <location>
        <begin position="91"/>
        <end position="117"/>
    </location>
</feature>
<dbReference type="EMBL" id="SSOB01000006">
    <property type="protein sequence ID" value="THF82755.1"/>
    <property type="molecule type" value="Genomic_DNA"/>
</dbReference>
<reference evidence="2 3" key="1">
    <citation type="submission" date="2019-04" db="EMBL/GenBank/DDBJ databases">
        <title>Cohnella sp. nov. isolated from preserved vegetables.</title>
        <authorList>
            <person name="Lin S.-Y."/>
            <person name="Hung M.-H."/>
            <person name="Young C.-C."/>
        </authorList>
    </citation>
    <scope>NUCLEOTIDE SEQUENCE [LARGE SCALE GENOMIC DNA]</scope>
    <source>
        <strain evidence="2 3">CC-MHH1044</strain>
    </source>
</reference>
<evidence type="ECO:0000256" key="1">
    <source>
        <dbReference type="SAM" id="Phobius"/>
    </source>
</evidence>
<dbReference type="PANTHER" id="PTHR40076:SF1">
    <property type="entry name" value="MEMBRANE PROTEIN"/>
    <property type="match status" value="1"/>
</dbReference>
<gene>
    <name evidence="2" type="ORF">E6C55_06755</name>
</gene>
<name>A0A4S4C4P3_9BACL</name>